<accession>Q9LQF1</accession>
<dbReference type="PANTHER" id="PTHR33116:SF84">
    <property type="entry name" value="RNA-DIRECTED DNA POLYMERASE"/>
    <property type="match status" value="1"/>
</dbReference>
<reference evidence="2" key="1">
    <citation type="submission" date="1999-10" db="EMBL/GenBank/DDBJ databases">
        <authorList>
            <person name="Ecker J.R."/>
        </authorList>
    </citation>
    <scope>NUCLEOTIDE SEQUENCE</scope>
</reference>
<evidence type="ECO:0000259" key="1">
    <source>
        <dbReference type="Pfam" id="PF13966"/>
    </source>
</evidence>
<reference evidence="2" key="3">
    <citation type="submission" date="2000-06" db="EMBL/GenBank/DDBJ databases">
        <authorList>
            <person name="Cheuk R."/>
            <person name="Shinn P."/>
            <person name="Brooks S."/>
            <person name="Buehler E."/>
            <person name="Chao Q."/>
            <person name="Johnson-Hopson C."/>
            <person name="Khan S."/>
            <person name="Kim C."/>
            <person name="Altafi H."/>
            <person name="Bei B."/>
            <person name="Chin C."/>
            <person name="Chiou J."/>
            <person name="Choi E."/>
            <person name="Conn L."/>
            <person name="Conway A."/>
            <person name="Gonzalez A."/>
            <person name="Hansen N."/>
            <person name="Howing B."/>
            <person name="Koo T."/>
            <person name="Lam B."/>
            <person name="Lee J."/>
            <person name="Lenz C."/>
            <person name="Li J."/>
            <person name="Liu A."/>
            <person name="Liu J."/>
            <person name="Liu S."/>
            <person name="Mukharsky N."/>
            <person name="Nguyen M."/>
            <person name="Palm C."/>
            <person name="Pham P."/>
            <person name="Sakano H."/>
            <person name="Schwartz J."/>
            <person name="Southwick A."/>
            <person name="Thaveri A."/>
            <person name="Toriumi M."/>
            <person name="Vaysberg M."/>
            <person name="Yu G."/>
            <person name="Davis R."/>
            <person name="Federspiel N."/>
            <person name="Theologis A."/>
            <person name="Ecker J."/>
        </authorList>
    </citation>
    <scope>NUCLEOTIDE SEQUENCE</scope>
</reference>
<protein>
    <submittedName>
        <fullName evidence="2">F15O4.34</fullName>
    </submittedName>
</protein>
<reference key="2">
    <citation type="journal article" date="2000" name="Nature">
        <title>Sequence and analysis of chromosome 1 of the plant Arabidopsis thaliana.</title>
        <authorList>
            <person name="Theologis A."/>
            <person name="Ecker J.R."/>
            <person name="Palm C.J."/>
            <person name="Federspiel N.A."/>
            <person name="Kaul S."/>
            <person name="White O."/>
            <person name="Alonso J."/>
            <person name="Altafi H."/>
            <person name="Araujo R."/>
            <person name="Bowman C.L."/>
            <person name="Brooks S.Y."/>
            <person name="Buehler E."/>
            <person name="Chan A."/>
            <person name="Chao Q."/>
            <person name="Chen H."/>
            <person name="Cheuk R.F."/>
            <person name="Chin C.W."/>
            <person name="Chung M.K."/>
            <person name="Conn L."/>
            <person name="Conway A.B."/>
            <person name="Conway A.R."/>
            <person name="Creasy T.H."/>
            <person name="Dewar K."/>
            <person name="Dunn P."/>
            <person name="Etgu P."/>
            <person name="Feldblyum T.V."/>
            <person name="Feng J."/>
            <person name="Fong B."/>
            <person name="Fujii C.Y."/>
            <person name="Gill J.E."/>
            <person name="Goldsmith A.D."/>
            <person name="Haas B."/>
            <person name="Hansen N.F."/>
            <person name="Hughes B."/>
            <person name="Huizar L."/>
            <person name="Hunter J.L."/>
            <person name="Jenkins J."/>
            <person name="Johnson-Hopson C."/>
            <person name="Khan S."/>
            <person name="Khaykin E."/>
            <person name="Kim C.J."/>
            <person name="Koo H.L."/>
            <person name="Kremenetskaia I."/>
            <person name="Kurtz D.B."/>
            <person name="Kwan A."/>
            <person name="Lam B."/>
            <person name="Langin-Hooper S."/>
            <person name="Lee A."/>
            <person name="Lee J.M."/>
            <person name="Lenz C.A."/>
            <person name="Li J.H."/>
            <person name="Li Y."/>
            <person name="Lin X."/>
            <person name="Liu S.X."/>
            <person name="Liu Z.A."/>
            <person name="Luros J.S."/>
            <person name="Maiti R."/>
            <person name="Marziali A."/>
            <person name="Militscher J."/>
            <person name="Miranda M."/>
            <person name="Nguyen M."/>
            <person name="Nierman W.C."/>
            <person name="Osborne B.I."/>
            <person name="Pai G."/>
            <person name="Peterson J."/>
            <person name="Pham P.K."/>
            <person name="Rizzo M."/>
            <person name="Rooney T."/>
            <person name="Rowley D."/>
            <person name="Sakano H."/>
            <person name="Salzberg S.L."/>
            <person name="Schwartz J.R."/>
            <person name="Shinn P."/>
            <person name="Southwick A.M."/>
            <person name="Sun H."/>
            <person name="Tallon L.J."/>
            <person name="Tambunga G."/>
            <person name="Toriumi M.J."/>
            <person name="Town C.D."/>
            <person name="Utterback T."/>
            <person name="Van Aken S."/>
            <person name="Vaysberg M."/>
            <person name="Vysotskaia V.S."/>
            <person name="Walker M."/>
            <person name="Wu D."/>
            <person name="Yu G."/>
            <person name="Fraser C.M."/>
            <person name="Venter J.C."/>
            <person name="Davis R.W."/>
        </authorList>
    </citation>
    <scope>NUCLEOTIDE SEQUENCE [LARGE SCALE GENOMIC DNA]</scope>
    <source>
        <strain>cv. Columbia</strain>
    </source>
</reference>
<dbReference type="EMBL" id="AC007887">
    <property type="protein sequence ID" value="AAF79357.1"/>
    <property type="molecule type" value="Genomic_DNA"/>
</dbReference>
<organism evidence="2">
    <name type="scientific">Arabidopsis thaliana</name>
    <name type="common">Mouse-ear cress</name>
    <dbReference type="NCBI Taxonomy" id="3702"/>
    <lineage>
        <taxon>Eukaryota</taxon>
        <taxon>Viridiplantae</taxon>
        <taxon>Streptophyta</taxon>
        <taxon>Embryophyta</taxon>
        <taxon>Tracheophyta</taxon>
        <taxon>Spermatophyta</taxon>
        <taxon>Magnoliopsida</taxon>
        <taxon>eudicotyledons</taxon>
        <taxon>Gunneridae</taxon>
        <taxon>Pentapetalae</taxon>
        <taxon>rosids</taxon>
        <taxon>malvids</taxon>
        <taxon>Brassicales</taxon>
        <taxon>Brassicaceae</taxon>
        <taxon>Camelineae</taxon>
        <taxon>Arabidopsis</taxon>
    </lineage>
</organism>
<dbReference type="ExpressionAtlas" id="Q9LQF1">
    <property type="expression patterns" value="baseline and differential"/>
</dbReference>
<dbReference type="InterPro" id="IPR026960">
    <property type="entry name" value="RVT-Znf"/>
</dbReference>
<proteinExistence type="predicted"/>
<name>Q9LQF1_ARATH</name>
<sequence length="236" mass="27427">MEEPLRQESPTTFHAKTSDRGQIDLGISKHKTVAEAWEGYRQRRHRSTHLQAIETALLQQRNDRTEDEDIVLWKGKNDVYKPQFLTKETLNHMRTISMDVDWYKGVWFGHSTPKYSFCVWLAVLNRLSTGDRMTHWNGGQSAACVLCHNAPETRDHLFFSCDFASIVWSNLARGIYGDRFSTHWQDLIQAISGSWMTPLDSFFARYLFQATVHTIWRERNGRNHGEKPNSAALLIK</sequence>
<evidence type="ECO:0000313" key="2">
    <source>
        <dbReference type="EMBL" id="AAF79357.1"/>
    </source>
</evidence>
<dbReference type="Pfam" id="PF13966">
    <property type="entry name" value="zf-RVT"/>
    <property type="match status" value="1"/>
</dbReference>
<dbReference type="AlphaFoldDB" id="Q9LQF1"/>
<dbReference type="PANTHER" id="PTHR33116">
    <property type="entry name" value="REVERSE TRANSCRIPTASE ZINC-BINDING DOMAIN-CONTAINING PROTEIN-RELATED-RELATED"/>
    <property type="match status" value="1"/>
</dbReference>
<feature type="domain" description="Reverse transcriptase zinc-binding" evidence="1">
    <location>
        <begin position="84"/>
        <end position="168"/>
    </location>
</feature>